<feature type="transmembrane region" description="Helical" evidence="2">
    <location>
        <begin position="1692"/>
        <end position="1713"/>
    </location>
</feature>
<feature type="region of interest" description="Disordered" evidence="1">
    <location>
        <begin position="1949"/>
        <end position="1970"/>
    </location>
</feature>
<feature type="transmembrane region" description="Helical" evidence="2">
    <location>
        <begin position="1059"/>
        <end position="1081"/>
    </location>
</feature>
<dbReference type="EMBL" id="JAVXUO010000425">
    <property type="protein sequence ID" value="KAK2992206.1"/>
    <property type="molecule type" value="Genomic_DNA"/>
</dbReference>
<dbReference type="InterPro" id="IPR026961">
    <property type="entry name" value="PGG_dom"/>
</dbReference>
<feature type="domain" description="PGG" evidence="3">
    <location>
        <begin position="2115"/>
        <end position="2227"/>
    </location>
</feature>
<dbReference type="SUPFAM" id="SSF48403">
    <property type="entry name" value="Ankyrin repeat"/>
    <property type="match status" value="6"/>
</dbReference>
<feature type="transmembrane region" description="Helical" evidence="2">
    <location>
        <begin position="238"/>
        <end position="264"/>
    </location>
</feature>
<feature type="transmembrane region" description="Helical" evidence="2">
    <location>
        <begin position="1658"/>
        <end position="1680"/>
    </location>
</feature>
<keyword evidence="2" id="KW-0472">Membrane</keyword>
<feature type="compositionally biased region" description="Polar residues" evidence="1">
    <location>
        <begin position="1961"/>
        <end position="1970"/>
    </location>
</feature>
<dbReference type="InterPro" id="IPR036770">
    <property type="entry name" value="Ankyrin_rpt-contain_sf"/>
</dbReference>
<dbReference type="PANTHER" id="PTHR24177:SF314">
    <property type="entry name" value="PROTEIN ACCELERATED CELL DEATH 6-LIKE ISOFORM X1"/>
    <property type="match status" value="1"/>
</dbReference>
<feature type="transmembrane region" description="Helical" evidence="2">
    <location>
        <begin position="2208"/>
        <end position="2230"/>
    </location>
</feature>
<comment type="caution">
    <text evidence="4">The sequence shown here is derived from an EMBL/GenBank/DDBJ whole genome shotgun (WGS) entry which is preliminary data.</text>
</comment>
<feature type="region of interest" description="Disordered" evidence="1">
    <location>
        <begin position="1386"/>
        <end position="1406"/>
    </location>
</feature>
<feature type="compositionally biased region" description="Basic and acidic residues" evidence="1">
    <location>
        <begin position="1949"/>
        <end position="1960"/>
    </location>
</feature>
<evidence type="ECO:0000256" key="2">
    <source>
        <dbReference type="SAM" id="Phobius"/>
    </source>
</evidence>
<keyword evidence="5" id="KW-1185">Reference proteome</keyword>
<dbReference type="Pfam" id="PF12796">
    <property type="entry name" value="Ank_2"/>
    <property type="match status" value="3"/>
</dbReference>
<reference evidence="4" key="1">
    <citation type="submission" date="2022-12" db="EMBL/GenBank/DDBJ databases">
        <title>Draft genome assemblies for two species of Escallonia (Escalloniales).</title>
        <authorList>
            <person name="Chanderbali A."/>
            <person name="Dervinis C."/>
            <person name="Anghel I."/>
            <person name="Soltis D."/>
            <person name="Soltis P."/>
            <person name="Zapata F."/>
        </authorList>
    </citation>
    <scope>NUCLEOTIDE SEQUENCE</scope>
    <source>
        <strain evidence="4">UCBG92.1500</strain>
        <tissue evidence="4">Leaf</tissue>
    </source>
</reference>
<evidence type="ECO:0000259" key="3">
    <source>
        <dbReference type="Pfam" id="PF13962"/>
    </source>
</evidence>
<name>A0AA88US15_9ASTE</name>
<keyword evidence="2" id="KW-0812">Transmembrane</keyword>
<feature type="transmembrane region" description="Helical" evidence="2">
    <location>
        <begin position="2121"/>
        <end position="2141"/>
    </location>
</feature>
<feature type="compositionally biased region" description="Basic and acidic residues" evidence="1">
    <location>
        <begin position="2619"/>
        <end position="2630"/>
    </location>
</feature>
<dbReference type="GO" id="GO:0016020">
    <property type="term" value="C:membrane"/>
    <property type="evidence" value="ECO:0007669"/>
    <property type="project" value="TreeGrafter"/>
</dbReference>
<feature type="transmembrane region" description="Helical" evidence="2">
    <location>
        <begin position="2882"/>
        <end position="2904"/>
    </location>
</feature>
<feature type="transmembrane region" description="Helical" evidence="2">
    <location>
        <begin position="198"/>
        <end position="218"/>
    </location>
</feature>
<feature type="transmembrane region" description="Helical" evidence="2">
    <location>
        <begin position="1093"/>
        <end position="1114"/>
    </location>
</feature>
<feature type="transmembrane region" description="Helical" evidence="2">
    <location>
        <begin position="1611"/>
        <end position="1637"/>
    </location>
</feature>
<feature type="transmembrane region" description="Helical" evidence="2">
    <location>
        <begin position="1012"/>
        <end position="1038"/>
    </location>
</feature>
<feature type="domain" description="PGG" evidence="3">
    <location>
        <begin position="192"/>
        <end position="304"/>
    </location>
</feature>
<feature type="domain" description="PGG" evidence="3">
    <location>
        <begin position="2789"/>
        <end position="2901"/>
    </location>
</feature>
<sequence>MLLPEAIRQEKLNTEKACELAKFLIAKSSQNTGSTSLSDGESLGEPHQADMSTLMLATKSGNAKIVEEILRLFPHAVENIDGQGRNILHVAIWHHHIRILDIVEKMEFPMTRLVRKLDNDGNSILHMVGIKATDNKLEDMHTPALLLQENLLLFERVNEISNRGFIRLHNEAGKTARELFVKNNAQLRENAKEWLKRTAENCSIVAVLIATVAFAAAFTVPGGPNQDTGYPILRNKRLFILFTMADVISLTSALTSVILFLLILTSPFRLKDFKQSLPNKLMLGVTLLIISISTMMLAFVAAVILQIRSKDQWMEFALYSVAFFPEAYLTCGFSPSLPPMANLAKHLFNRNCYDALMSGDADEIIKLCGENIEDGPLHIITAQNDTILHLASSSKRQHLAGLLLNEVQPSLYGKLLLQNDSGNTILHEAADANSGFLTAVAMANKAPRLLYIRNKSGETALFRAAYKDKDGMFHLLDSRMGSLQVNTEEHRRAFQVRSDGISILHVSILAENYHCFNVIAPESLATTMAPKVDDAKHELNRKLYDALLKGEEDKVTELCRNTREGPLHVLTIHGDTVLHMATYSKQKDLVFNLLGMLSKPYPGELMRQNDVGNTILHEAATSDRIVPAAEKMLRLAPDFLSARNHRGETALFRAARYGKKAMFEFLDNEVNKKTESSESDLRALRRREDMTTILHMSVLAEHFDLALLIAKKYEYLVDERDEDCMTALQLLSCNASAFRGGIKGNSLKQLLYSCVSTKEISKDTNATTGEVDTGFKVPLWEAIRAEKQRYESARQLAEFLIEKDTSWEATESAMDESKPKTHKYGRVSTVHQNQDHEEIVEEILRKYPQAVEHVDAEGRNILHVAIKYRHIKVFDIVERMGIPMTRLIRKIDDNGNSILHYVGIKAKDHEAEDMRSPAMLLQEDLLLFERVQKVTTTHFIKHFNCDRKTAEEVFADSNIQIRDNAKEWLKRTAENCSIVAVLIATVAFAAAYTVPGGPNQNTGYPILVNKPFFIIFTMADVLSLTFALTSVITFLSILTSPFRLKDFKQSLPQKLMLGVTFLILSVSMMMLAFAATVILLIRNREQWTKIALYSVAFFPVTIFALSYIPLYMSLIKTLEYSLKKIWAVFPRSESGLPHRSWTFKPFKVRKSHARSAANKHFKSTTYVCRSVVYKLMFSMEQVIFTFKEKLTVALPATSDRTVPAAERMLRMAPELLSDRNDNGETALFRAARYGRKKMFKFLDSEVNKKAKLSESDPREFLQRNDKTTILHISIICMHFDLALLIAQKYEYLVDKQDENGMTGLQLLSCDNSAFRSRFKGKYLKKVRKFFYSGKLEKTNIVYSLSGNYVFPGFRVPLWEAIRAEEQSYESAMQLAEFLTGKDTSWEATKSTKGESNPQTHTYASSSTVLQPQDHVASKNKNVAGTPLMLATRYGCTEIVKAILRKYPQAVEYVDGEGRNILHVAIEYRRKKIFDLVEKMEIPMIRLIRKIDKNGNTILHYVGLEKEAQKAEDMRSPALLLQEDLRLFERVQKVTATHFVKHFNHEDKTAEQLFTAKNAKLRENAKEWLKRTAENCSIVAVLIATVAFAAAYTVPGGSNQATGFPILVDKPFFIIFTVTDVLSLTFALTSVITFLSILTSPFRLMDFKQSLPQKLMLGLTLLIFSVSMMMLEFAATVILLIRNKERWTKIALYSVAFFPVTIFAFLTIAMAPTVDDAKHDLNKKLYDALLKEEEDKVIELCQNIPEGPLHVLTIHGDTVLHMAINYKQEGLVCKLLGKLPEHRFDKLTHQNEIGNTILHEAATSDKAVPAAKIMLRIAPDLLGVRNDEGETALFRAARYGKKAMFEFLDSEVNKRAKLRAVYHQRDDKTTILHISIICMHFADLALLIAKRYEYLVDEKDRSGISTEDTTRQTGQGFRVPLWEGIRAEEQSYESAVQLAKFLIGKDTSWEKTESTKGESNPKTHMYASSSTVHQHEKSQEMNEEEAGTPLMLATKHGCTEIVKAILDKYPQAVEHVDGEGRNILHVAITYRREQIFDIVEKMEFPMISLIRKLDKNGNTILHCVGIEKDALGAEDLRSPAFVLRDDLLLFEHFNHQGKTAEQLLTDNNAKLRMDAKEWLKDTAQHCSIVAVLIATVAFAAAYTVPGGPNQTTGYPILVDKPFFVIFTVTDVLSLTFALTSVITFLSILTSPFRLMDFKQSLPQKLMLGLTFLIFSVSMMMLAFAATVILLIRNRERWTKIALYSVAFFPVTIFALMEIVGNLSELLPSGSSEEETLSLKLQHKAFARLGLSFVVWDIQVEGLSLTITMAPKVDAKSELNRKLYDALLKEEEDKVIQLCQGIPEGPLHVLTIHGDTVLHMATYTKQEDLVCNLLRQLSEHHSDKLMHRNVIGNTVLHEAAISDRTVPAAKIMLRMAPNLLSARNDNGETALFRAARYGKKTMFEFLDSEVRKKAKLSESGLDLMAFHQRDDMTTILHMTILCDHFGLALLIAKRYEYLVKKQDEDGMTGLQLLSCNASAFRSGIKGNYLEQLFYSCISTEDTTMETGEGFPGFRVPLWEAIRAEKQRYESAVQLAEFLTGKDTSWEATQSAKGERKPKTHTYESSSTVLKQQRGVGSRQKSPTDDKIGNEDTFRFRNPQKSQEMNKKVAGTPLMIATRYGCTEIVEAILRNYPQAVEHVDGEGRNILHLAIEYRHIQIFDIVEGMGFPMIRLIRKLDNNGNTILHYVGIKKEAHGAEDMRSPALVLQDDLLLFERVQKVTATNFVKHFNNNNETAEELFTNSNAQIRENAKEWLKRTAENCSIVAVLIATVAFAAAYTVPGGPNQTTGYPILVDKPFFVIFTMTDVLSLTFALTSVITFLSILTSSFRLNDFKQSLPQKLMLGLTFLIFSVSMMMLAFAATVILLIRNKERWTKIALYFVAFFPVTIFALSYMPLYMSLIKTFQYSLKKIGTVFPRSKSGLPHRSWTCKPFRVRKSHARSAASSTLEIVGNLSEFLLSGSSEDETLSLQLQHKALQPLS</sequence>
<dbReference type="Pfam" id="PF13962">
    <property type="entry name" value="PGG"/>
    <property type="match status" value="5"/>
</dbReference>
<organism evidence="4 5">
    <name type="scientific">Escallonia rubra</name>
    <dbReference type="NCBI Taxonomy" id="112253"/>
    <lineage>
        <taxon>Eukaryota</taxon>
        <taxon>Viridiplantae</taxon>
        <taxon>Streptophyta</taxon>
        <taxon>Embryophyta</taxon>
        <taxon>Tracheophyta</taxon>
        <taxon>Spermatophyta</taxon>
        <taxon>Magnoliopsida</taxon>
        <taxon>eudicotyledons</taxon>
        <taxon>Gunneridae</taxon>
        <taxon>Pentapetalae</taxon>
        <taxon>asterids</taxon>
        <taxon>campanulids</taxon>
        <taxon>Escalloniales</taxon>
        <taxon>Escalloniaceae</taxon>
        <taxon>Escallonia</taxon>
    </lineage>
</organism>
<feature type="transmembrane region" description="Helical" evidence="2">
    <location>
        <begin position="2835"/>
        <end position="2861"/>
    </location>
</feature>
<gene>
    <name evidence="4" type="ORF">RJ640_005693</name>
</gene>
<proteinExistence type="predicted"/>
<feature type="transmembrane region" description="Helical" evidence="2">
    <location>
        <begin position="2161"/>
        <end position="2187"/>
    </location>
</feature>
<feature type="transmembrane region" description="Helical" evidence="2">
    <location>
        <begin position="2236"/>
        <end position="2255"/>
    </location>
</feature>
<dbReference type="PANTHER" id="PTHR24177">
    <property type="entry name" value="CASKIN"/>
    <property type="match status" value="1"/>
</dbReference>
<feature type="transmembrane region" description="Helical" evidence="2">
    <location>
        <begin position="972"/>
        <end position="992"/>
    </location>
</feature>
<keyword evidence="2" id="KW-1133">Transmembrane helix</keyword>
<evidence type="ECO:0000313" key="4">
    <source>
        <dbReference type="EMBL" id="KAK2992206.1"/>
    </source>
</evidence>
<feature type="transmembrane region" description="Helical" evidence="2">
    <location>
        <begin position="1571"/>
        <end position="1591"/>
    </location>
</feature>
<evidence type="ECO:0000256" key="1">
    <source>
        <dbReference type="SAM" id="MobiDB-lite"/>
    </source>
</evidence>
<feature type="domain" description="PGG" evidence="3">
    <location>
        <begin position="1565"/>
        <end position="1677"/>
    </location>
</feature>
<accession>A0AA88US15</accession>
<feature type="domain" description="PGG" evidence="3">
    <location>
        <begin position="966"/>
        <end position="1078"/>
    </location>
</feature>
<dbReference type="Proteomes" id="UP001187471">
    <property type="component" value="Unassembled WGS sequence"/>
</dbReference>
<evidence type="ECO:0000313" key="5">
    <source>
        <dbReference type="Proteomes" id="UP001187471"/>
    </source>
</evidence>
<protein>
    <recommendedName>
        <fullName evidence="3">PGG domain-containing protein</fullName>
    </recommendedName>
</protein>
<feature type="transmembrane region" description="Helical" evidence="2">
    <location>
        <begin position="2916"/>
        <end position="2937"/>
    </location>
</feature>
<dbReference type="SMART" id="SM00248">
    <property type="entry name" value="ANK"/>
    <property type="match status" value="22"/>
</dbReference>
<feature type="region of interest" description="Disordered" evidence="1">
    <location>
        <begin position="2583"/>
        <end position="2630"/>
    </location>
</feature>
<dbReference type="Gene3D" id="1.25.40.20">
    <property type="entry name" value="Ankyrin repeat-containing domain"/>
    <property type="match status" value="10"/>
</dbReference>
<dbReference type="InterPro" id="IPR002110">
    <property type="entry name" value="Ankyrin_rpt"/>
</dbReference>
<feature type="transmembrane region" description="Helical" evidence="2">
    <location>
        <begin position="285"/>
        <end position="305"/>
    </location>
</feature>
<feature type="transmembrane region" description="Helical" evidence="2">
    <location>
        <begin position="2795"/>
        <end position="2815"/>
    </location>
</feature>